<dbReference type="InterPro" id="IPR000210">
    <property type="entry name" value="BTB/POZ_dom"/>
</dbReference>
<keyword evidence="5" id="KW-1185">Reference proteome</keyword>
<evidence type="ECO:0000256" key="1">
    <source>
        <dbReference type="SAM" id="MobiDB-lite"/>
    </source>
</evidence>
<dbReference type="GO" id="GO:0030163">
    <property type="term" value="P:protein catabolic process"/>
    <property type="evidence" value="ECO:0007669"/>
    <property type="project" value="UniProtKB-ARBA"/>
</dbReference>
<protein>
    <recommendedName>
        <fullName evidence="6">BTB domain-containing protein</fullName>
    </recommendedName>
</protein>
<feature type="domain" description="BTB" evidence="2">
    <location>
        <begin position="278"/>
        <end position="348"/>
    </location>
</feature>
<dbReference type="SMART" id="SM00225">
    <property type="entry name" value="BTB"/>
    <property type="match status" value="1"/>
</dbReference>
<name>A0AA39HSB7_9BILA</name>
<dbReference type="EMBL" id="JAUCMV010000003">
    <property type="protein sequence ID" value="KAK0409977.1"/>
    <property type="molecule type" value="Genomic_DNA"/>
</dbReference>
<dbReference type="Gene3D" id="1.25.40.420">
    <property type="match status" value="1"/>
</dbReference>
<dbReference type="AlphaFoldDB" id="A0AA39HSB7"/>
<dbReference type="PROSITE" id="PS50144">
    <property type="entry name" value="MATH"/>
    <property type="match status" value="1"/>
</dbReference>
<dbReference type="Pfam" id="PF00651">
    <property type="entry name" value="BTB"/>
    <property type="match status" value="1"/>
</dbReference>
<evidence type="ECO:0008006" key="6">
    <source>
        <dbReference type="Google" id="ProtNLM"/>
    </source>
</evidence>
<sequence>MMRHNVNRAANNPVDNNDDNEYEDDEEMSRSQVHHSAFLSTDAPQLYIPGCPMFLSASSTRMDTFVFIHKWNIGQFSVHNELSQHGEALESKVFGSSDGNYLFKLKLFPGGKDEECKGFLSLFLQIMKCPMPKLRFRVNFYLDTTDGPRGCALNKNVVSINKGGLVTASKFYSMETLKNRPNVYLPNDTLTIGVELTVFGDMQSLNVNIDDGDEEMLSGRQDLSDMWSPGTSGMRRKANSPVTFDRPGRSGTPVKSLLSGNESVGECLTAIFKSEAFADIDIQVAKTGRIFKCHKAILAARSSFFHAMFSHKETTENVTGTVRLEDISPDVVHAVLYFIYSGKSDFSAVSPTELLAAADRFCLEALKRDCELALMKTNTLDNVCSRLRLADMYHADRLRQRALLMIFRNQNSVLQSDEWTELERQCPSLAAATLKKILTMPEPFARRGSSSDDKPAYKRSRRS</sequence>
<dbReference type="PANTHER" id="PTHR24413">
    <property type="entry name" value="SPECKLE-TYPE POZ PROTEIN"/>
    <property type="match status" value="1"/>
</dbReference>
<feature type="region of interest" description="Disordered" evidence="1">
    <location>
        <begin position="228"/>
        <end position="257"/>
    </location>
</feature>
<dbReference type="SUPFAM" id="SSF49599">
    <property type="entry name" value="TRAF domain-like"/>
    <property type="match status" value="1"/>
</dbReference>
<evidence type="ECO:0000259" key="3">
    <source>
        <dbReference type="PROSITE" id="PS50144"/>
    </source>
</evidence>
<dbReference type="Proteomes" id="UP001175271">
    <property type="component" value="Unassembled WGS sequence"/>
</dbReference>
<comment type="caution">
    <text evidence="4">The sequence shown here is derived from an EMBL/GenBank/DDBJ whole genome shotgun (WGS) entry which is preliminary data.</text>
</comment>
<organism evidence="4 5">
    <name type="scientific">Steinernema hermaphroditum</name>
    <dbReference type="NCBI Taxonomy" id="289476"/>
    <lineage>
        <taxon>Eukaryota</taxon>
        <taxon>Metazoa</taxon>
        <taxon>Ecdysozoa</taxon>
        <taxon>Nematoda</taxon>
        <taxon>Chromadorea</taxon>
        <taxon>Rhabditida</taxon>
        <taxon>Tylenchina</taxon>
        <taxon>Panagrolaimomorpha</taxon>
        <taxon>Strongyloidoidea</taxon>
        <taxon>Steinernematidae</taxon>
        <taxon>Steinernema</taxon>
    </lineage>
</organism>
<accession>A0AA39HSB7</accession>
<reference evidence="4" key="1">
    <citation type="submission" date="2023-06" db="EMBL/GenBank/DDBJ databases">
        <title>Genomic analysis of the entomopathogenic nematode Steinernema hermaphroditum.</title>
        <authorList>
            <person name="Schwarz E.M."/>
            <person name="Heppert J.K."/>
            <person name="Baniya A."/>
            <person name="Schwartz H.T."/>
            <person name="Tan C.-H."/>
            <person name="Antoshechkin I."/>
            <person name="Sternberg P.W."/>
            <person name="Goodrich-Blair H."/>
            <person name="Dillman A.R."/>
        </authorList>
    </citation>
    <scope>NUCLEOTIDE SEQUENCE</scope>
    <source>
        <strain evidence="4">PS9179</strain>
        <tissue evidence="4">Whole animal</tissue>
    </source>
</reference>
<gene>
    <name evidence="4" type="ORF">QR680_004875</name>
</gene>
<feature type="region of interest" description="Disordered" evidence="1">
    <location>
        <begin position="1"/>
        <end position="28"/>
    </location>
</feature>
<feature type="region of interest" description="Disordered" evidence="1">
    <location>
        <begin position="443"/>
        <end position="463"/>
    </location>
</feature>
<dbReference type="InterPro" id="IPR008974">
    <property type="entry name" value="TRAF-like"/>
</dbReference>
<dbReference type="PROSITE" id="PS50097">
    <property type="entry name" value="BTB"/>
    <property type="match status" value="1"/>
</dbReference>
<dbReference type="InterPro" id="IPR002083">
    <property type="entry name" value="MATH/TRAF_dom"/>
</dbReference>
<dbReference type="CDD" id="cd18186">
    <property type="entry name" value="BTB_POZ_ZBTB_KLHL-like"/>
    <property type="match status" value="1"/>
</dbReference>
<feature type="domain" description="MATH" evidence="3">
    <location>
        <begin position="66"/>
        <end position="196"/>
    </location>
</feature>
<dbReference type="Gene3D" id="3.30.710.10">
    <property type="entry name" value="Potassium Channel Kv1.1, Chain A"/>
    <property type="match status" value="1"/>
</dbReference>
<evidence type="ECO:0000259" key="2">
    <source>
        <dbReference type="PROSITE" id="PS50097"/>
    </source>
</evidence>
<evidence type="ECO:0000313" key="4">
    <source>
        <dbReference type="EMBL" id="KAK0409977.1"/>
    </source>
</evidence>
<dbReference type="SUPFAM" id="SSF54695">
    <property type="entry name" value="POZ domain"/>
    <property type="match status" value="1"/>
</dbReference>
<evidence type="ECO:0000313" key="5">
    <source>
        <dbReference type="Proteomes" id="UP001175271"/>
    </source>
</evidence>
<feature type="compositionally biased region" description="Acidic residues" evidence="1">
    <location>
        <begin position="16"/>
        <end position="27"/>
    </location>
</feature>
<proteinExistence type="predicted"/>
<dbReference type="Pfam" id="PF22486">
    <property type="entry name" value="MATH_2"/>
    <property type="match status" value="1"/>
</dbReference>
<dbReference type="InterPro" id="IPR011333">
    <property type="entry name" value="SKP1/BTB/POZ_sf"/>
</dbReference>
<dbReference type="Gene3D" id="2.60.210.10">
    <property type="entry name" value="Apoptosis, Tumor Necrosis Factor Receptor Associated Protein 2, Chain A"/>
    <property type="match status" value="1"/>
</dbReference>